<keyword evidence="3" id="KW-0472">Membrane</keyword>
<dbReference type="OrthoDB" id="60655at2759"/>
<dbReference type="InterPro" id="IPR020635">
    <property type="entry name" value="Tyr_kinase_cat_dom"/>
</dbReference>
<gene>
    <name evidence="5" type="ORF">SPRG_21897</name>
</gene>
<dbReference type="Gene3D" id="3.30.200.20">
    <property type="entry name" value="Phosphorylase Kinase, domain 1"/>
    <property type="match status" value="1"/>
</dbReference>
<dbReference type="Gene3D" id="1.10.510.10">
    <property type="entry name" value="Transferase(Phosphotransferase) domain 1"/>
    <property type="match status" value="1"/>
</dbReference>
<dbReference type="AlphaFoldDB" id="A0A067BSF9"/>
<dbReference type="GeneID" id="24142392"/>
<keyword evidence="3" id="KW-0812">Transmembrane</keyword>
<keyword evidence="1" id="KW-0547">Nucleotide-binding</keyword>
<feature type="region of interest" description="Disordered" evidence="2">
    <location>
        <begin position="244"/>
        <end position="294"/>
    </location>
</feature>
<dbReference type="GO" id="GO:0004674">
    <property type="term" value="F:protein serine/threonine kinase activity"/>
    <property type="evidence" value="ECO:0007669"/>
    <property type="project" value="TreeGrafter"/>
</dbReference>
<dbReference type="InterPro" id="IPR051681">
    <property type="entry name" value="Ser/Thr_Kinases-Pseudokinases"/>
</dbReference>
<dbReference type="OMA" id="CIPVPQH"/>
<dbReference type="InterPro" id="IPR011009">
    <property type="entry name" value="Kinase-like_dom_sf"/>
</dbReference>
<dbReference type="EMBL" id="KK583741">
    <property type="protein sequence ID" value="KDO17201.1"/>
    <property type="molecule type" value="Genomic_DNA"/>
</dbReference>
<dbReference type="PANTHER" id="PTHR44329:SF140">
    <property type="entry name" value="INACTIVE PROTEIN TYROSINE KINASE PTKL"/>
    <property type="match status" value="1"/>
</dbReference>
<dbReference type="Pfam" id="PF07714">
    <property type="entry name" value="PK_Tyr_Ser-Thr"/>
    <property type="match status" value="1"/>
</dbReference>
<evidence type="ECO:0000256" key="3">
    <source>
        <dbReference type="SAM" id="Phobius"/>
    </source>
</evidence>
<evidence type="ECO:0000256" key="1">
    <source>
        <dbReference type="PROSITE-ProRule" id="PRU10141"/>
    </source>
</evidence>
<dbReference type="SUPFAM" id="SSF56112">
    <property type="entry name" value="Protein kinase-like (PK-like)"/>
    <property type="match status" value="2"/>
</dbReference>
<dbReference type="Proteomes" id="UP000030745">
    <property type="component" value="Unassembled WGS sequence"/>
</dbReference>
<dbReference type="InterPro" id="IPR017441">
    <property type="entry name" value="Protein_kinase_ATP_BS"/>
</dbReference>
<dbReference type="GO" id="GO:0005524">
    <property type="term" value="F:ATP binding"/>
    <property type="evidence" value="ECO:0007669"/>
    <property type="project" value="UniProtKB-UniRule"/>
</dbReference>
<evidence type="ECO:0000313" key="6">
    <source>
        <dbReference type="Proteomes" id="UP000030745"/>
    </source>
</evidence>
<evidence type="ECO:0000259" key="4">
    <source>
        <dbReference type="SMART" id="SM00219"/>
    </source>
</evidence>
<name>A0A067BSF9_SAPPC</name>
<dbReference type="PROSITE" id="PS00107">
    <property type="entry name" value="PROTEIN_KINASE_ATP"/>
    <property type="match status" value="1"/>
</dbReference>
<feature type="transmembrane region" description="Helical" evidence="3">
    <location>
        <begin position="21"/>
        <end position="53"/>
    </location>
</feature>
<organism evidence="5 6">
    <name type="scientific">Saprolegnia parasitica (strain CBS 223.65)</name>
    <dbReference type="NCBI Taxonomy" id="695850"/>
    <lineage>
        <taxon>Eukaryota</taxon>
        <taxon>Sar</taxon>
        <taxon>Stramenopiles</taxon>
        <taxon>Oomycota</taxon>
        <taxon>Saprolegniomycetes</taxon>
        <taxon>Saprolegniales</taxon>
        <taxon>Saprolegniaceae</taxon>
        <taxon>Saprolegnia</taxon>
    </lineage>
</organism>
<dbReference type="GO" id="GO:0004713">
    <property type="term" value="F:protein tyrosine kinase activity"/>
    <property type="evidence" value="ECO:0007669"/>
    <property type="project" value="InterPro"/>
</dbReference>
<proteinExistence type="predicted"/>
<dbReference type="InterPro" id="IPR001245">
    <property type="entry name" value="Ser-Thr/Tyr_kinase_cat_dom"/>
</dbReference>
<dbReference type="KEGG" id="spar:SPRG_21897"/>
<keyword evidence="3" id="KW-1133">Transmembrane helix</keyword>
<reference evidence="5 6" key="1">
    <citation type="journal article" date="2013" name="PLoS Genet.">
        <title>Distinctive expansion of potential virulence genes in the genome of the oomycete fish pathogen Saprolegnia parasitica.</title>
        <authorList>
            <person name="Jiang R.H."/>
            <person name="de Bruijn I."/>
            <person name="Haas B.J."/>
            <person name="Belmonte R."/>
            <person name="Lobach L."/>
            <person name="Christie J."/>
            <person name="van den Ackerveken G."/>
            <person name="Bottin A."/>
            <person name="Bulone V."/>
            <person name="Diaz-Moreno S.M."/>
            <person name="Dumas B."/>
            <person name="Fan L."/>
            <person name="Gaulin E."/>
            <person name="Govers F."/>
            <person name="Grenville-Briggs L.J."/>
            <person name="Horner N.R."/>
            <person name="Levin J.Z."/>
            <person name="Mammella M."/>
            <person name="Meijer H.J."/>
            <person name="Morris P."/>
            <person name="Nusbaum C."/>
            <person name="Oome S."/>
            <person name="Phillips A.J."/>
            <person name="van Rooyen D."/>
            <person name="Rzeszutek E."/>
            <person name="Saraiva M."/>
            <person name="Secombes C.J."/>
            <person name="Seidl M.F."/>
            <person name="Snel B."/>
            <person name="Stassen J.H."/>
            <person name="Sykes S."/>
            <person name="Tripathy S."/>
            <person name="van den Berg H."/>
            <person name="Vega-Arreguin J.C."/>
            <person name="Wawra S."/>
            <person name="Young S.K."/>
            <person name="Zeng Q."/>
            <person name="Dieguez-Uribeondo J."/>
            <person name="Russ C."/>
            <person name="Tyler B.M."/>
            <person name="van West P."/>
        </authorList>
    </citation>
    <scope>NUCLEOTIDE SEQUENCE [LARGE SCALE GENOMIC DNA]</scope>
    <source>
        <strain evidence="5 6">CBS 223.65</strain>
    </source>
</reference>
<dbReference type="PANTHER" id="PTHR44329">
    <property type="entry name" value="SERINE/THREONINE-PROTEIN KINASE TNNI3K-RELATED"/>
    <property type="match status" value="1"/>
</dbReference>
<keyword evidence="6" id="KW-1185">Reference proteome</keyword>
<dbReference type="VEuPathDB" id="FungiDB:SPRG_21897"/>
<dbReference type="SMART" id="SM00219">
    <property type="entry name" value="TyrKc"/>
    <property type="match status" value="1"/>
</dbReference>
<keyword evidence="1" id="KW-0067">ATP-binding</keyword>
<protein>
    <recommendedName>
        <fullName evidence="4">Tyrosine-protein kinase catalytic domain-containing protein</fullName>
    </recommendedName>
</protein>
<dbReference type="STRING" id="695850.A0A067BSF9"/>
<feature type="domain" description="Tyrosine-protein kinase catalytic" evidence="4">
    <location>
        <begin position="557"/>
        <end position="680"/>
    </location>
</feature>
<sequence>MAMTARVGVWVLGTDRSNRRLVLYVVFSYMALILLHTIALGLWLFWLVILLLLQLLLWPCQPSRTFFRDFVRETVCSGYLEWLCRWDVRVRNVYAVKLYVEPTLPVDLQAHFGIAALTLYLIQLPYSTCQPYDYAFDTATRAYVAVARDCHYAEWSIALVLPVLLHLRLVAWCSVRMCEICIVPIFRPSLATYQSLVDVNGCEDAPLRLRPTAPCGEDTLGITTVAYPMSTYCIPVPQHGPEPPLTPLPLLESPPSKQTRASASPAFGLRRRRTSNEATAEMPRPNRKLSDNDEVSTSDMVLQRLCFVKKPIQAVDRAYDAFDGSYQAPPAAGAFPGVNLPQGSASTRGAATTQVNYDKLSPTNRQSQSFQLPRVSRAIDDSTISARSLSTIDPVHFSAFCPPVVRTSVFTFSIWAFLVHQRDEMREEATTLNDDGAKQLSREVLMHVRRGARVHVTLSVPEGFRLLDAATKPLEWDGHVTHVSYNVQGQAIVDGQVLFAASIVLGAQVMRLRSYVFASSKPVKEKQDDDEAGPVEVTASSLEMLPETYEEIAYDELEMKNLVGRGNFGDAYRARYRGQDVVVKTLRPSEFGDNQDQIVQEFRHEAASDVYSFGVLIWETYHGVGPFAGLSGAEAAARVLSGDRLALSTAIPLHLQDLVTQCFRDDPSKRPSMAQVLMALD</sequence>
<evidence type="ECO:0000256" key="2">
    <source>
        <dbReference type="SAM" id="MobiDB-lite"/>
    </source>
</evidence>
<feature type="binding site" evidence="1">
    <location>
        <position position="584"/>
    </location>
    <ligand>
        <name>ATP</name>
        <dbReference type="ChEBI" id="CHEBI:30616"/>
    </ligand>
</feature>
<accession>A0A067BSF9</accession>
<evidence type="ECO:0000313" key="5">
    <source>
        <dbReference type="EMBL" id="KDO17201.1"/>
    </source>
</evidence>
<dbReference type="RefSeq" id="XP_012212090.1">
    <property type="nucleotide sequence ID" value="XM_012356700.1"/>
</dbReference>